<dbReference type="GO" id="GO:0004459">
    <property type="term" value="F:L-lactate dehydrogenase (NAD+) activity"/>
    <property type="evidence" value="ECO:0007669"/>
    <property type="project" value="TreeGrafter"/>
</dbReference>
<dbReference type="AlphaFoldDB" id="A0A0D5MI26"/>
<dbReference type="EC" id="1.1.1.-" evidence="9"/>
<feature type="active site" description="Proton acceptor" evidence="2">
    <location>
        <position position="176"/>
    </location>
</feature>
<evidence type="ECO:0000256" key="1">
    <source>
        <dbReference type="ARBA" id="ARBA00006054"/>
    </source>
</evidence>
<gene>
    <name evidence="8" type="ORF">BC335_0640</name>
    <name evidence="9" type="ORF">LH5_02190</name>
    <name evidence="10" type="ORF">LHEJCM1062_10230</name>
</gene>
<evidence type="ECO:0000259" key="6">
    <source>
        <dbReference type="Pfam" id="PF00056"/>
    </source>
</evidence>
<dbReference type="RefSeq" id="WP_003627090.1">
    <property type="nucleotide sequence ID" value="NZ_AP023028.1"/>
</dbReference>
<reference evidence="9 12" key="2">
    <citation type="submission" date="2017-02" db="EMBL/GenBank/DDBJ databases">
        <title>Complete genome sequence of Lactobacillus helveticus.</title>
        <authorList>
            <person name="Kim J.F."/>
            <person name="Chung Y."/>
            <person name="Kwak M."/>
        </authorList>
    </citation>
    <scope>NUCLEOTIDE SEQUENCE [LARGE SCALE GENOMIC DNA]</scope>
    <source>
        <strain evidence="9 12">LH5</strain>
    </source>
</reference>
<evidence type="ECO:0000313" key="10">
    <source>
        <dbReference type="EMBL" id="GFP13151.1"/>
    </source>
</evidence>
<dbReference type="SUPFAM" id="SSF56327">
    <property type="entry name" value="LDH C-terminal domain-like"/>
    <property type="match status" value="1"/>
</dbReference>
<keyword evidence="5" id="KW-0175">Coiled coil</keyword>
<dbReference type="CDD" id="cd05291">
    <property type="entry name" value="HicDH_like"/>
    <property type="match status" value="1"/>
</dbReference>
<proteinExistence type="inferred from homology"/>
<dbReference type="InterPro" id="IPR036291">
    <property type="entry name" value="NAD(P)-bd_dom_sf"/>
</dbReference>
<dbReference type="InterPro" id="IPR022383">
    <property type="entry name" value="Lactate/malate_DH_C"/>
</dbReference>
<dbReference type="PIRSF" id="PIRSF000102">
    <property type="entry name" value="Lac_mal_DH"/>
    <property type="match status" value="1"/>
</dbReference>
<dbReference type="Gene3D" id="3.40.50.720">
    <property type="entry name" value="NAD(P)-binding Rossmann-like Domain"/>
    <property type="match status" value="1"/>
</dbReference>
<evidence type="ECO:0000313" key="12">
    <source>
        <dbReference type="Proteomes" id="UP000267945"/>
    </source>
</evidence>
<feature type="binding site" evidence="3">
    <location>
        <begin position="119"/>
        <end position="121"/>
    </location>
    <ligand>
        <name>NAD(+)</name>
        <dbReference type="ChEBI" id="CHEBI:57540"/>
    </ligand>
</feature>
<dbReference type="EMBL" id="CP019581">
    <property type="protein sequence ID" value="AZK92376.1"/>
    <property type="molecule type" value="Genomic_DNA"/>
</dbReference>
<dbReference type="EMBL" id="BLYV01000221">
    <property type="protein sequence ID" value="GFP13151.1"/>
    <property type="molecule type" value="Genomic_DNA"/>
</dbReference>
<dbReference type="InterPro" id="IPR001236">
    <property type="entry name" value="Lactate/malate_DH_N"/>
</dbReference>
<dbReference type="InterPro" id="IPR001557">
    <property type="entry name" value="L-lactate/malate_DH"/>
</dbReference>
<dbReference type="SUPFAM" id="SSF51735">
    <property type="entry name" value="NAD(P)-binding Rossmann-fold domains"/>
    <property type="match status" value="1"/>
</dbReference>
<protein>
    <submittedName>
        <fullName evidence="9">L-2-hydroxyisocaproate dehydrogenase</fullName>
        <ecNumber evidence="9">1.1.1.-</ecNumber>
    </submittedName>
    <submittedName>
        <fullName evidence="10">L-lactate dehydrogenase</fullName>
    </submittedName>
</protein>
<dbReference type="Proteomes" id="UP000267945">
    <property type="component" value="Chromosome"/>
</dbReference>
<evidence type="ECO:0000259" key="7">
    <source>
        <dbReference type="Pfam" id="PF02866"/>
    </source>
</evidence>
<sequence>MRTVGIIGMGHVGATVAYTLFTHGMVDDLILIDKNEDKVNAEYNDLHDTLARNDTYVNVRKQDWDGLEDADIIITAFGDIAASVKTGDRFGEFELNAKNAREVGADIKESGFHGVLINISNPCDAITQILQETTGLKKNRVFGTGTFLDTARVQRIIGEKLGQDPRNVEGFVLGEHGSSQFTAWSTIRVNNKIAFQLFGEEEQEKISEQSNKNSFIVANGKGYTSYAIATCAVRLVKAVFSDARLYCPVSVYNPEYKTYIGYPAIIGRDGIEEEIELKLTSEEKEKLETAADKIKEHLDQLKKK</sequence>
<dbReference type="GO" id="GO:0006089">
    <property type="term" value="P:lactate metabolic process"/>
    <property type="evidence" value="ECO:0007669"/>
    <property type="project" value="TreeGrafter"/>
</dbReference>
<keyword evidence="3" id="KW-0520">NAD</keyword>
<dbReference type="PANTHER" id="PTHR43128:SF31">
    <property type="entry name" value="L-LACTATE DEHYDROGENASE"/>
    <property type="match status" value="1"/>
</dbReference>
<reference evidence="8 11" key="1">
    <citation type="submission" date="2016-10" db="EMBL/GenBank/DDBJ databases">
        <title>Complete genomic sequencing of Lactobacillus helveticus LH99 and comparative genome analysis.</title>
        <authorList>
            <person name="Li N."/>
            <person name="You C."/>
            <person name="Liu Z."/>
        </authorList>
    </citation>
    <scope>NUCLEOTIDE SEQUENCE [LARGE SCALE GENOMIC DNA]</scope>
    <source>
        <strain evidence="8 11">LH99</strain>
    </source>
</reference>
<dbReference type="KEGG" id="lhd:HUO_04185"/>
<evidence type="ECO:0000256" key="5">
    <source>
        <dbReference type="SAM" id="Coils"/>
    </source>
</evidence>
<accession>A0A0D5MI26</accession>
<evidence type="ECO:0000313" key="9">
    <source>
        <dbReference type="EMBL" id="AZK92376.1"/>
    </source>
</evidence>
<reference evidence="10" key="3">
    <citation type="submission" date="2020-07" db="EMBL/GenBank/DDBJ databases">
        <title>Draft genome sequence of Lactobacillus helveticus strain JCM 1062.</title>
        <authorList>
            <person name="Endo A."/>
            <person name="Maeno S."/>
            <person name="Kido Y."/>
        </authorList>
    </citation>
    <scope>NUCLEOTIDE SEQUENCE</scope>
    <source>
        <strain evidence="10">JCM 1062</strain>
    </source>
</reference>
<dbReference type="Pfam" id="PF02866">
    <property type="entry name" value="Ldh_1_C"/>
    <property type="match status" value="1"/>
</dbReference>
<comment type="similarity">
    <text evidence="1">Belongs to the LDH/MDH superfamily. LDH family.</text>
</comment>
<feature type="domain" description="Lactate/malate dehydrogenase N-terminal" evidence="6">
    <location>
        <begin position="4"/>
        <end position="143"/>
    </location>
</feature>
<dbReference type="Gene3D" id="3.90.110.10">
    <property type="entry name" value="Lactate dehydrogenase/glycoside hydrolase, family 4, C-terminal"/>
    <property type="match status" value="1"/>
</dbReference>
<dbReference type="GeneID" id="99756160"/>
<dbReference type="PANTHER" id="PTHR43128">
    <property type="entry name" value="L-2-HYDROXYCARBOXYLATE DEHYDROGENASE (NAD(P)(+))"/>
    <property type="match status" value="1"/>
</dbReference>
<feature type="binding site" evidence="3">
    <location>
        <position position="33"/>
    </location>
    <ligand>
        <name>NAD(+)</name>
        <dbReference type="ChEBI" id="CHEBI:57540"/>
    </ligand>
</feature>
<dbReference type="EMBL" id="CP017982">
    <property type="protein sequence ID" value="AYE61153.1"/>
    <property type="molecule type" value="Genomic_DNA"/>
</dbReference>
<evidence type="ECO:0000256" key="4">
    <source>
        <dbReference type="RuleBase" id="RU003369"/>
    </source>
</evidence>
<name>A0A0D5MI26_LACHE</name>
<dbReference type="PRINTS" id="PR00086">
    <property type="entry name" value="LLDHDRGNASE"/>
</dbReference>
<evidence type="ECO:0000313" key="8">
    <source>
        <dbReference type="EMBL" id="AYE61153.1"/>
    </source>
</evidence>
<feature type="binding site" evidence="3">
    <location>
        <begin position="8"/>
        <end position="13"/>
    </location>
    <ligand>
        <name>NAD(+)</name>
        <dbReference type="ChEBI" id="CHEBI:57540"/>
    </ligand>
</feature>
<dbReference type="InterPro" id="IPR015955">
    <property type="entry name" value="Lactate_DH/Glyco_Ohase_4_C"/>
</dbReference>
<feature type="coiled-coil region" evidence="5">
    <location>
        <begin position="277"/>
        <end position="304"/>
    </location>
</feature>
<feature type="domain" description="Lactate/malate dehydrogenase C-terminal" evidence="7">
    <location>
        <begin position="146"/>
        <end position="303"/>
    </location>
</feature>
<dbReference type="Proteomes" id="UP000630086">
    <property type="component" value="Unassembled WGS sequence"/>
</dbReference>
<evidence type="ECO:0000256" key="3">
    <source>
        <dbReference type="PIRSR" id="PIRSR000102-3"/>
    </source>
</evidence>
<dbReference type="Pfam" id="PF00056">
    <property type="entry name" value="Ldh_1_N"/>
    <property type="match status" value="1"/>
</dbReference>
<evidence type="ECO:0000313" key="11">
    <source>
        <dbReference type="Proteomes" id="UP000267794"/>
    </source>
</evidence>
<organism evidence="9 12">
    <name type="scientific">Lactobacillus helveticus</name>
    <name type="common">Lactobacillus suntoryeus</name>
    <dbReference type="NCBI Taxonomy" id="1587"/>
    <lineage>
        <taxon>Bacteria</taxon>
        <taxon>Bacillati</taxon>
        <taxon>Bacillota</taxon>
        <taxon>Bacilli</taxon>
        <taxon>Lactobacillales</taxon>
        <taxon>Lactobacillaceae</taxon>
        <taxon>Lactobacillus</taxon>
    </lineage>
</organism>
<keyword evidence="4 9" id="KW-0560">Oxidoreductase</keyword>
<feature type="binding site" evidence="3">
    <location>
        <position position="96"/>
    </location>
    <ligand>
        <name>NAD(+)</name>
        <dbReference type="ChEBI" id="CHEBI:57540"/>
    </ligand>
</feature>
<dbReference type="Proteomes" id="UP000267794">
    <property type="component" value="Chromosome"/>
</dbReference>
<evidence type="ECO:0000256" key="2">
    <source>
        <dbReference type="PIRSR" id="PIRSR000102-1"/>
    </source>
</evidence>